<comment type="caution">
    <text evidence="2">The sequence shown here is derived from an EMBL/GenBank/DDBJ whole genome shotgun (WGS) entry which is preliminary data.</text>
</comment>
<feature type="region of interest" description="Disordered" evidence="1">
    <location>
        <begin position="35"/>
        <end position="55"/>
    </location>
</feature>
<sequence>RWRFTWEQLTQKDKDKLQSLTQICGRYIIPKEPEEETLEELLQKPPGRPIEEPNA</sequence>
<evidence type="ECO:0000256" key="1">
    <source>
        <dbReference type="SAM" id="MobiDB-lite"/>
    </source>
</evidence>
<dbReference type="AlphaFoldDB" id="A0A820K010"/>
<dbReference type="EMBL" id="CAJOBE010043702">
    <property type="protein sequence ID" value="CAF4334901.1"/>
    <property type="molecule type" value="Genomic_DNA"/>
</dbReference>
<feature type="non-terminal residue" evidence="2">
    <location>
        <position position="1"/>
    </location>
</feature>
<dbReference type="Proteomes" id="UP000663874">
    <property type="component" value="Unassembled WGS sequence"/>
</dbReference>
<gene>
    <name evidence="2" type="ORF">FNK824_LOCUS41818</name>
</gene>
<organism evidence="2 3">
    <name type="scientific">Rotaria sordida</name>
    <dbReference type="NCBI Taxonomy" id="392033"/>
    <lineage>
        <taxon>Eukaryota</taxon>
        <taxon>Metazoa</taxon>
        <taxon>Spiralia</taxon>
        <taxon>Gnathifera</taxon>
        <taxon>Rotifera</taxon>
        <taxon>Eurotatoria</taxon>
        <taxon>Bdelloidea</taxon>
        <taxon>Philodinida</taxon>
        <taxon>Philodinidae</taxon>
        <taxon>Rotaria</taxon>
    </lineage>
</organism>
<accession>A0A820K010</accession>
<reference evidence="2" key="1">
    <citation type="submission" date="2021-02" db="EMBL/GenBank/DDBJ databases">
        <authorList>
            <person name="Nowell W R."/>
        </authorList>
    </citation>
    <scope>NUCLEOTIDE SEQUENCE</scope>
</reference>
<evidence type="ECO:0000313" key="3">
    <source>
        <dbReference type="Proteomes" id="UP000663874"/>
    </source>
</evidence>
<evidence type="ECO:0000313" key="2">
    <source>
        <dbReference type="EMBL" id="CAF4334901.1"/>
    </source>
</evidence>
<name>A0A820K010_9BILA</name>
<protein>
    <submittedName>
        <fullName evidence="2">Uncharacterized protein</fullName>
    </submittedName>
</protein>
<proteinExistence type="predicted"/>